<dbReference type="Proteomes" id="UP000007015">
    <property type="component" value="Chromosome 3"/>
</dbReference>
<dbReference type="HOGENOM" id="CLU_399781_0_0_1"/>
<feature type="domain" description="DUF7597" evidence="2">
    <location>
        <begin position="180"/>
        <end position="297"/>
    </location>
</feature>
<dbReference type="Pfam" id="PF24530">
    <property type="entry name" value="DUF7597"/>
    <property type="match status" value="1"/>
</dbReference>
<keyword evidence="4" id="KW-1185">Reference proteome</keyword>
<gene>
    <name evidence="3" type="ORF">OsI_12225</name>
</gene>
<reference evidence="3 4" key="1">
    <citation type="journal article" date="2005" name="PLoS Biol.">
        <title>The genomes of Oryza sativa: a history of duplications.</title>
        <authorList>
            <person name="Yu J."/>
            <person name="Wang J."/>
            <person name="Lin W."/>
            <person name="Li S."/>
            <person name="Li H."/>
            <person name="Zhou J."/>
            <person name="Ni P."/>
            <person name="Dong W."/>
            <person name="Hu S."/>
            <person name="Zeng C."/>
            <person name="Zhang J."/>
            <person name="Zhang Y."/>
            <person name="Li R."/>
            <person name="Xu Z."/>
            <person name="Li S."/>
            <person name="Li X."/>
            <person name="Zheng H."/>
            <person name="Cong L."/>
            <person name="Lin L."/>
            <person name="Yin J."/>
            <person name="Geng J."/>
            <person name="Li G."/>
            <person name="Shi J."/>
            <person name="Liu J."/>
            <person name="Lv H."/>
            <person name="Li J."/>
            <person name="Wang J."/>
            <person name="Deng Y."/>
            <person name="Ran L."/>
            <person name="Shi X."/>
            <person name="Wang X."/>
            <person name="Wu Q."/>
            <person name="Li C."/>
            <person name="Ren X."/>
            <person name="Wang J."/>
            <person name="Wang X."/>
            <person name="Li D."/>
            <person name="Liu D."/>
            <person name="Zhang X."/>
            <person name="Ji Z."/>
            <person name="Zhao W."/>
            <person name="Sun Y."/>
            <person name="Zhang Z."/>
            <person name="Bao J."/>
            <person name="Han Y."/>
            <person name="Dong L."/>
            <person name="Ji J."/>
            <person name="Chen P."/>
            <person name="Wu S."/>
            <person name="Liu J."/>
            <person name="Xiao Y."/>
            <person name="Bu D."/>
            <person name="Tan J."/>
            <person name="Yang L."/>
            <person name="Ye C."/>
            <person name="Zhang J."/>
            <person name="Xu J."/>
            <person name="Zhou Y."/>
            <person name="Yu Y."/>
            <person name="Zhang B."/>
            <person name="Zhuang S."/>
            <person name="Wei H."/>
            <person name="Liu B."/>
            <person name="Lei M."/>
            <person name="Yu H."/>
            <person name="Li Y."/>
            <person name="Xu H."/>
            <person name="Wei S."/>
            <person name="He X."/>
            <person name="Fang L."/>
            <person name="Zhang Z."/>
            <person name="Zhang Y."/>
            <person name="Huang X."/>
            <person name="Su Z."/>
            <person name="Tong W."/>
            <person name="Li J."/>
            <person name="Tong Z."/>
            <person name="Li S."/>
            <person name="Ye J."/>
            <person name="Wang L."/>
            <person name="Fang L."/>
            <person name="Lei T."/>
            <person name="Chen C."/>
            <person name="Chen H."/>
            <person name="Xu Z."/>
            <person name="Li H."/>
            <person name="Huang H."/>
            <person name="Zhang F."/>
            <person name="Xu H."/>
            <person name="Li N."/>
            <person name="Zhao C."/>
            <person name="Li S."/>
            <person name="Dong L."/>
            <person name="Huang Y."/>
            <person name="Li L."/>
            <person name="Xi Y."/>
            <person name="Qi Q."/>
            <person name="Li W."/>
            <person name="Zhang B."/>
            <person name="Hu W."/>
            <person name="Zhang Y."/>
            <person name="Tian X."/>
            <person name="Jiao Y."/>
            <person name="Liang X."/>
            <person name="Jin J."/>
            <person name="Gao L."/>
            <person name="Zheng W."/>
            <person name="Hao B."/>
            <person name="Liu S."/>
            <person name="Wang W."/>
            <person name="Yuan L."/>
            <person name="Cao M."/>
            <person name="McDermott J."/>
            <person name="Samudrala R."/>
            <person name="Wang J."/>
            <person name="Wong G.K."/>
            <person name="Yang H."/>
        </authorList>
    </citation>
    <scope>NUCLEOTIDE SEQUENCE [LARGE SCALE GENOMIC DNA]</scope>
    <source>
        <strain evidence="4">cv. 93-11</strain>
    </source>
</reference>
<evidence type="ECO:0000256" key="1">
    <source>
        <dbReference type="SAM" id="MobiDB-lite"/>
    </source>
</evidence>
<dbReference type="InterPro" id="IPR056018">
    <property type="entry name" value="DUF7597"/>
</dbReference>
<dbReference type="EMBL" id="CM000128">
    <property type="protein sequence ID" value="EEC75561.1"/>
    <property type="molecule type" value="Genomic_DNA"/>
</dbReference>
<evidence type="ECO:0000313" key="4">
    <source>
        <dbReference type="Proteomes" id="UP000007015"/>
    </source>
</evidence>
<organism evidence="3 4">
    <name type="scientific">Oryza sativa subsp. indica</name>
    <name type="common">Rice</name>
    <dbReference type="NCBI Taxonomy" id="39946"/>
    <lineage>
        <taxon>Eukaryota</taxon>
        <taxon>Viridiplantae</taxon>
        <taxon>Streptophyta</taxon>
        <taxon>Embryophyta</taxon>
        <taxon>Tracheophyta</taxon>
        <taxon>Spermatophyta</taxon>
        <taxon>Magnoliopsida</taxon>
        <taxon>Liliopsida</taxon>
        <taxon>Poales</taxon>
        <taxon>Poaceae</taxon>
        <taxon>BOP clade</taxon>
        <taxon>Oryzoideae</taxon>
        <taxon>Oryzeae</taxon>
        <taxon>Oryzinae</taxon>
        <taxon>Oryza</taxon>
        <taxon>Oryza sativa</taxon>
    </lineage>
</organism>
<feature type="region of interest" description="Disordered" evidence="1">
    <location>
        <begin position="587"/>
        <end position="608"/>
    </location>
</feature>
<accession>B8AKR7</accession>
<dbReference type="Gramene" id="BGIOSGA012961-TA">
    <property type="protein sequence ID" value="BGIOSGA012961-PA"/>
    <property type="gene ID" value="BGIOSGA012961"/>
</dbReference>
<dbReference type="OMA" id="DNNDANQ"/>
<name>B8AKR7_ORYSI</name>
<evidence type="ECO:0000259" key="2">
    <source>
        <dbReference type="Pfam" id="PF24530"/>
    </source>
</evidence>
<protein>
    <recommendedName>
        <fullName evidence="2">DUF7597 domain-containing protein</fullName>
    </recommendedName>
</protein>
<dbReference type="PANTHER" id="PTHR33075">
    <property type="entry name" value="OS02G0499800 PROTEIN"/>
    <property type="match status" value="1"/>
</dbReference>
<dbReference type="AlphaFoldDB" id="B8AKR7"/>
<sequence>MRFFLWRNGSPNWEFELRSWELEQSKEWIVVSRKGKSTSVKANVPIARVFNRFHVLRSNDPKSATSAAKKLSAAKEPSAAKKPSVHLDPKLRLFSDSNLSYDPKSAFLGSKVSDHAKMGRPNIGLKARGGIKQKTLRVRKCWVKKSAPQSPRLPSLDAAGKSSHPETILVTSMANLQPDPQGLHLHPAGPHRRRRVDTVNFTPSTMRHEQFVLALVHPQLPVDQWDDHRNEIRGFLEQVRHVEVLESYPHPNVVALFQISSPLHRDALVLGLPLDYDGVHQVRFVRHDQGPNWRNAPYNHRGWIMLLDFPMDYITFHNVNQVISTFGELDWWFDDDPLKGRVLARVWYRDLDSVPQFVVWEQPNVPNGQSWTIYVYTMNGEFADVLPPDDDIPPGECPVDPNINLEDAPAWQFGNLQQQNDNAPAQASSYPSASSDSSVPSFISISSTEEEVLIHADNRMVVHEGVENTMHVDSLCQRFPQIMFDNSFIKDASFWSVLANKSPLESGSSSRDPAGFGSAPTENLLMPIPLAVVPPSLLPITAFDQSGSSLSEIPAIRSGKKKRCSTPLVTSGLRRSSRLLAINDGYKGEDLMEPDPNQGIGKPRGKSV</sequence>
<dbReference type="PANTHER" id="PTHR33075:SF7">
    <property type="entry name" value="OS02G0303350 PROTEIN"/>
    <property type="match status" value="1"/>
</dbReference>
<evidence type="ECO:0000313" key="3">
    <source>
        <dbReference type="EMBL" id="EEC75561.1"/>
    </source>
</evidence>
<proteinExistence type="predicted"/>